<evidence type="ECO:0000313" key="2">
    <source>
        <dbReference type="EMBL" id="AOZ61293.1"/>
    </source>
</evidence>
<protein>
    <recommendedName>
        <fullName evidence="1">DUF6378 domain-containing protein</fullName>
    </recommendedName>
</protein>
<proteinExistence type="predicted"/>
<sequence>MSETVLQEAERLINGERQQTYGDASESFDRIASLWQSYFNNEIRITGLDVTNLMILLKVSRTKGTFHRDSYVDIGGYAGLGERLYDEAQEKDAFVRNEFVVRMERYDLPREWSSLADIPVGVIVTDKYGDDQWRINPETGWLEIKFADLGKKAKWDDETSHKVNGAKLTLWDGFAPFKEVV</sequence>
<keyword evidence="3" id="KW-1185">Reference proteome</keyword>
<name>A0A1I9S3Z9_9CAUD</name>
<accession>A0A1I9S3Z9</accession>
<organism evidence="2 3">
    <name type="scientific">Mycobacterium phage DarthPhader</name>
    <dbReference type="NCBI Taxonomy" id="1912975"/>
    <lineage>
        <taxon>Viruses</taxon>
        <taxon>Duplodnaviria</taxon>
        <taxon>Heunggongvirae</taxon>
        <taxon>Uroviricota</taxon>
        <taxon>Caudoviricetes</taxon>
        <taxon>Refugevirus</taxon>
        <taxon>Refugevirus darthphader</taxon>
    </lineage>
</organism>
<dbReference type="EMBL" id="KX657793">
    <property type="protein sequence ID" value="AOZ61293.1"/>
    <property type="molecule type" value="Genomic_DNA"/>
</dbReference>
<feature type="domain" description="DUF6378" evidence="1">
    <location>
        <begin position="5"/>
        <end position="84"/>
    </location>
</feature>
<dbReference type="Proteomes" id="UP000226155">
    <property type="component" value="Segment"/>
</dbReference>
<evidence type="ECO:0000313" key="3">
    <source>
        <dbReference type="Proteomes" id="UP000226155"/>
    </source>
</evidence>
<reference evidence="3" key="1">
    <citation type="submission" date="2016-08" db="EMBL/GenBank/DDBJ databases">
        <authorList>
            <person name="Seilhamer J.J."/>
        </authorList>
    </citation>
    <scope>NUCLEOTIDE SEQUENCE [LARGE SCALE GENOMIC DNA]</scope>
</reference>
<evidence type="ECO:0000259" key="1">
    <source>
        <dbReference type="Pfam" id="PF19905"/>
    </source>
</evidence>
<gene>
    <name evidence="2" type="ORF">SEA_DARTHPHADER_53</name>
</gene>
<dbReference type="InterPro" id="IPR045958">
    <property type="entry name" value="DUF6378"/>
</dbReference>
<dbReference type="Pfam" id="PF19905">
    <property type="entry name" value="DUF6378"/>
    <property type="match status" value="1"/>
</dbReference>